<keyword evidence="1" id="KW-0805">Transcription regulation</keyword>
<dbReference type="InterPro" id="IPR036390">
    <property type="entry name" value="WH_DNA-bd_sf"/>
</dbReference>
<evidence type="ECO:0000313" key="6">
    <source>
        <dbReference type="Proteomes" id="UP001253595"/>
    </source>
</evidence>
<sequence length="235" mass="26117">MPSLTTAPVVNRLIESLSPEARQQILHSCEQVELSSGTVLCEPDQPFRYVYFPLTSFITLVTTLRDHQPLEMGLIGNEGMLGATVALGINSAPMRAMVQGSGTALRMTAEQLQQDLQNNAALTSTFNRYLYVLMAQLAQTAACAHFHAIEPRLARWLLMTHDRAHADYFHLTQEFLANMLGVRRSGITVAAGVLQERKLIQYTRGKISILDRAGLEAVACECYEAVTKDYARLFE</sequence>
<dbReference type="EMBL" id="JAVDVX010000001">
    <property type="protein sequence ID" value="MDR7088157.1"/>
    <property type="molecule type" value="Genomic_DNA"/>
</dbReference>
<evidence type="ECO:0000259" key="4">
    <source>
        <dbReference type="SMART" id="SM00100"/>
    </source>
</evidence>
<dbReference type="Gene3D" id="2.60.120.10">
    <property type="entry name" value="Jelly Rolls"/>
    <property type="match status" value="1"/>
</dbReference>
<dbReference type="PANTHER" id="PTHR24567:SF74">
    <property type="entry name" value="HTH-TYPE TRANSCRIPTIONAL REGULATOR ARCR"/>
    <property type="match status" value="1"/>
</dbReference>
<dbReference type="InterPro" id="IPR050397">
    <property type="entry name" value="Env_Response_Regulators"/>
</dbReference>
<organism evidence="5 6">
    <name type="scientific">Cellvibrio fibrivorans</name>
    <dbReference type="NCBI Taxonomy" id="126350"/>
    <lineage>
        <taxon>Bacteria</taxon>
        <taxon>Pseudomonadati</taxon>
        <taxon>Pseudomonadota</taxon>
        <taxon>Gammaproteobacteria</taxon>
        <taxon>Cellvibrionales</taxon>
        <taxon>Cellvibrionaceae</taxon>
        <taxon>Cellvibrio</taxon>
    </lineage>
</organism>
<reference evidence="5 6" key="1">
    <citation type="submission" date="2023-07" db="EMBL/GenBank/DDBJ databases">
        <title>Sorghum-associated microbial communities from plants grown in Nebraska, USA.</title>
        <authorList>
            <person name="Schachtman D."/>
        </authorList>
    </citation>
    <scope>NUCLEOTIDE SEQUENCE [LARGE SCALE GENOMIC DNA]</scope>
    <source>
        <strain evidence="5 6">BE190</strain>
    </source>
</reference>
<keyword evidence="6" id="KW-1185">Reference proteome</keyword>
<dbReference type="InterPro" id="IPR018490">
    <property type="entry name" value="cNMP-bd_dom_sf"/>
</dbReference>
<dbReference type="InterPro" id="IPR014710">
    <property type="entry name" value="RmlC-like_jellyroll"/>
</dbReference>
<proteinExistence type="predicted"/>
<feature type="domain" description="Cyclic nucleotide-binding" evidence="4">
    <location>
        <begin position="13"/>
        <end position="131"/>
    </location>
</feature>
<evidence type="ECO:0000256" key="2">
    <source>
        <dbReference type="ARBA" id="ARBA00023125"/>
    </source>
</evidence>
<gene>
    <name evidence="5" type="ORF">J2X05_000160</name>
</gene>
<dbReference type="Proteomes" id="UP001253595">
    <property type="component" value="Unassembled WGS sequence"/>
</dbReference>
<dbReference type="Pfam" id="PF13545">
    <property type="entry name" value="HTH_Crp_2"/>
    <property type="match status" value="1"/>
</dbReference>
<accession>A0ABU1USJ3</accession>
<protein>
    <submittedName>
        <fullName evidence="5">CRP-like cAMP-binding protein</fullName>
    </submittedName>
</protein>
<evidence type="ECO:0000256" key="1">
    <source>
        <dbReference type="ARBA" id="ARBA00023015"/>
    </source>
</evidence>
<dbReference type="RefSeq" id="WP_310067435.1">
    <property type="nucleotide sequence ID" value="NZ_JAVDVX010000001.1"/>
</dbReference>
<keyword evidence="2" id="KW-0238">DNA-binding</keyword>
<dbReference type="InterPro" id="IPR012318">
    <property type="entry name" value="HTH_CRP"/>
</dbReference>
<evidence type="ECO:0000256" key="3">
    <source>
        <dbReference type="ARBA" id="ARBA00023163"/>
    </source>
</evidence>
<evidence type="ECO:0000313" key="5">
    <source>
        <dbReference type="EMBL" id="MDR7088157.1"/>
    </source>
</evidence>
<dbReference type="SUPFAM" id="SSF46785">
    <property type="entry name" value="Winged helix' DNA-binding domain"/>
    <property type="match status" value="1"/>
</dbReference>
<keyword evidence="3" id="KW-0804">Transcription</keyword>
<dbReference type="PANTHER" id="PTHR24567">
    <property type="entry name" value="CRP FAMILY TRANSCRIPTIONAL REGULATORY PROTEIN"/>
    <property type="match status" value="1"/>
</dbReference>
<dbReference type="InterPro" id="IPR036388">
    <property type="entry name" value="WH-like_DNA-bd_sf"/>
</dbReference>
<name>A0ABU1USJ3_9GAMM</name>
<comment type="caution">
    <text evidence="5">The sequence shown here is derived from an EMBL/GenBank/DDBJ whole genome shotgun (WGS) entry which is preliminary data.</text>
</comment>
<dbReference type="InterPro" id="IPR000595">
    <property type="entry name" value="cNMP-bd_dom"/>
</dbReference>
<dbReference type="SUPFAM" id="SSF51206">
    <property type="entry name" value="cAMP-binding domain-like"/>
    <property type="match status" value="1"/>
</dbReference>
<dbReference type="SMART" id="SM00100">
    <property type="entry name" value="cNMP"/>
    <property type="match status" value="1"/>
</dbReference>
<dbReference type="Gene3D" id="1.10.10.10">
    <property type="entry name" value="Winged helix-like DNA-binding domain superfamily/Winged helix DNA-binding domain"/>
    <property type="match status" value="1"/>
</dbReference>